<accession>A0ABU3CUA3</accession>
<dbReference type="EMBL" id="JAVRHP010000026">
    <property type="protein sequence ID" value="MDT0649891.1"/>
    <property type="molecule type" value="Genomic_DNA"/>
</dbReference>
<keyword evidence="2" id="KW-1185">Reference proteome</keyword>
<proteinExistence type="predicted"/>
<dbReference type="Pfam" id="PF11964">
    <property type="entry name" value="SpoIIAA-like"/>
    <property type="match status" value="1"/>
</dbReference>
<dbReference type="InterPro" id="IPR021866">
    <property type="entry name" value="SpoIIAA-like"/>
</dbReference>
<dbReference type="SUPFAM" id="SSF52091">
    <property type="entry name" value="SpoIIaa-like"/>
    <property type="match status" value="1"/>
</dbReference>
<organism evidence="1 2">
    <name type="scientific">Autumnicola edwardsiae</name>
    <dbReference type="NCBI Taxonomy" id="3075594"/>
    <lineage>
        <taxon>Bacteria</taxon>
        <taxon>Pseudomonadati</taxon>
        <taxon>Bacteroidota</taxon>
        <taxon>Flavobacteriia</taxon>
        <taxon>Flavobacteriales</taxon>
        <taxon>Flavobacteriaceae</taxon>
        <taxon>Autumnicola</taxon>
    </lineage>
</organism>
<reference evidence="1 2" key="1">
    <citation type="submission" date="2023-09" db="EMBL/GenBank/DDBJ databases">
        <authorList>
            <person name="Rey-Velasco X."/>
        </authorList>
    </citation>
    <scope>NUCLEOTIDE SEQUENCE [LARGE SCALE GENOMIC DNA]</scope>
    <source>
        <strain evidence="1 2">F297</strain>
    </source>
</reference>
<dbReference type="InterPro" id="IPR038396">
    <property type="entry name" value="SpoIIAA-like_sf"/>
</dbReference>
<dbReference type="Gene3D" id="3.40.50.10600">
    <property type="entry name" value="SpoIIaa-like domains"/>
    <property type="match status" value="1"/>
</dbReference>
<protein>
    <submittedName>
        <fullName evidence="1">STAS/SEC14 domain-containing protein</fullName>
    </submittedName>
</protein>
<comment type="caution">
    <text evidence="1">The sequence shown here is derived from an EMBL/GenBank/DDBJ whole genome shotgun (WGS) entry which is preliminary data.</text>
</comment>
<dbReference type="RefSeq" id="WP_311484049.1">
    <property type="nucleotide sequence ID" value="NZ_JAVRHP010000026.1"/>
</dbReference>
<evidence type="ECO:0000313" key="2">
    <source>
        <dbReference type="Proteomes" id="UP001248819"/>
    </source>
</evidence>
<sequence length="122" mass="13844">MLHKIDLGNEHAVGFRWEGDFDEKAFKQSMVQFLPELKSRNEMNIYMEISGIGEVEGSAVWEDAKFAINNLKGLADKVDKIALVTDESWMRNMAEASYKMIPGIKLKAFTSEEKAAAKEWVV</sequence>
<dbReference type="InterPro" id="IPR036513">
    <property type="entry name" value="STAS_dom_sf"/>
</dbReference>
<evidence type="ECO:0000313" key="1">
    <source>
        <dbReference type="EMBL" id="MDT0649891.1"/>
    </source>
</evidence>
<name>A0ABU3CUA3_9FLAO</name>
<dbReference type="Proteomes" id="UP001248819">
    <property type="component" value="Unassembled WGS sequence"/>
</dbReference>
<gene>
    <name evidence="1" type="ORF">RM529_07030</name>
</gene>